<dbReference type="EMBL" id="UZAL01027016">
    <property type="protein sequence ID" value="VDP28481.1"/>
    <property type="molecule type" value="Genomic_DNA"/>
</dbReference>
<keyword evidence="2" id="KW-1185">Reference proteome</keyword>
<reference evidence="1 2" key="1">
    <citation type="submission" date="2018-11" db="EMBL/GenBank/DDBJ databases">
        <authorList>
            <consortium name="Pathogen Informatics"/>
        </authorList>
    </citation>
    <scope>NUCLEOTIDE SEQUENCE [LARGE SCALE GENOMIC DNA]</scope>
    <source>
        <strain>Denwood</strain>
        <strain evidence="2">Zambia</strain>
    </source>
</reference>
<organism evidence="1 2">
    <name type="scientific">Schistosoma mattheei</name>
    <dbReference type="NCBI Taxonomy" id="31246"/>
    <lineage>
        <taxon>Eukaryota</taxon>
        <taxon>Metazoa</taxon>
        <taxon>Spiralia</taxon>
        <taxon>Lophotrochozoa</taxon>
        <taxon>Platyhelminthes</taxon>
        <taxon>Trematoda</taxon>
        <taxon>Digenea</taxon>
        <taxon>Strigeidida</taxon>
        <taxon>Schistosomatoidea</taxon>
        <taxon>Schistosomatidae</taxon>
        <taxon>Schistosoma</taxon>
    </lineage>
</organism>
<proteinExistence type="predicted"/>
<gene>
    <name evidence="1" type="ORF">SMTD_LOCUS5403</name>
</gene>
<evidence type="ECO:0000313" key="2">
    <source>
        <dbReference type="Proteomes" id="UP000269396"/>
    </source>
</evidence>
<protein>
    <submittedName>
        <fullName evidence="1">Uncharacterized protein</fullName>
    </submittedName>
</protein>
<dbReference type="Proteomes" id="UP000269396">
    <property type="component" value="Unassembled WGS sequence"/>
</dbReference>
<name>A0A183NTG7_9TREM</name>
<evidence type="ECO:0000313" key="1">
    <source>
        <dbReference type="EMBL" id="VDP28481.1"/>
    </source>
</evidence>
<sequence length="1877" mass="214680">MSDQSASSMECCTIDSEPNSYRRSSLMNKWNNNNNISSSIKYEFKLSVDNIKLLLINQFDVKHQEQNVNVSVKRIAEIIFSGLQINFYHSSLSNSVLLKLQCFQIIPYRNSKLSADQYLLGPALSLSTSDHHHSNQVILEYDYGLIGSSNYFPHKTNKHLQISLSNIVYIHLIHELHEILFWFKQILPLLCNQSSVTNNDQLSIDKIYLLFNWPELSITFSNPLILIPCKSNQFNQFLLIGTKLIKINHYSSYCDASLSNSSITMKQHERVNNSYSIQLYFIDFGVFLYTNSDNAKTLSKQYLSSSSTIYSDSWVNFSSLHKFWLNSCKLDDSMLTATTQKSRYHIIMSPINFSAHITYVKSNFPKCFSTFNSRFQSIRFNFSDFVMMHSMTLNHTTNDNNITEDYSTIRNSPSPYRLSPMSPASNMNLLLFTEPINAQLIIEFYIQTVYINLTKMNCNLLTNVIQELNKEYCDYCCNNCSYSNNKSSQSNQTELFQLPYPDPNIIISSMKSKTSMEFGLFINCMKMNILIFGDLDIIPIPLVLLTLDDIYISSSFHLLLNGIKMPSCIQINLNNLHLINQLEKKFNYKPQQQQNRTSSKFNTHYLKQTNSKSILLKFNNKIELKLNNDCLNTVVQCRRHHLLYAATANGVAAPDDDSVCELNQTKSFVKFICNTIDIQLYCEPWILILDFFNLCDYKEETTQCTSERSHQDLLHESNPCTLVSSWNNPKIAVLFDIDSINCFVNNSDQEEGNEKECRNSPLLISNNSESNIALLSLIRTKLQINYFITDVEKFSSLNLPVNYSYLEIKGQICDVKLQAIQEKHSNLYPTRFMTMPQLCHPSDIINDNDNSRLSYITFQFIKPARHFHQRLSNPTVSVDDEQDIYISIQLPAVTYIHTQSFLTSVIDSLFSFKEHYDFVRQTRAAVKGFQIPTTPSVSSRIRVNVSGGPLNLIIPISSYSSKVLIANINHLKINNKFLCNTNQENVPCESMFTKSKSNEKCDNRYFFSNIRSLKKSGLLGLLECSNLNSEEHNYNNAYVHLPNQLFIPIGRVYPSHFNNTTFFFNPINCVNLILEHNLTSGKIPDWKISGEFTNCQLHIDQHTYCLIRGVLSHNFGEYSNPNVDTKKSFLESNIWTKFAIEIRLNSVQATLFDSSNSSVIMNNNSTVNANLKENENNNESNPFAIIDFCDTLLTYEYFSNRSTSIQLQCYDINLLKTQIDKDNEQNQFILKSLSTDLSDQLIEEEEDRVKRTDGILVKTPKLFICSNSSLLQSTFVFSLMRLHLICDWDWLLRFQYFLLSSPLPSGSENSSIVYTLQKPISPCIDCISTTRTISKLQMYSDESSYNHKRESNLSSGVLNTSLHIFIEDCEACIPYEKSCFLIKSSVRFSRHTSKYSISEILNDEIHIDILQFCLYSNSKSLIIIPSPLKFYSKLYHHMLNSKSSSSSQLSVSSTSTISSMKGTFMNTGLLCSSNIFIEYPPWQRNLLHFKPAQLQLQMSLTAPNIHITSNFSELQNAIQFFSSLMMINTSDSISSSVDAHTNNAGENRDAIHLLPEISSSHLHLDVQSSVTTSNQKSSSSLSSSSLLIKIAFSICLFDTITSVQSSLLAEEIPLIKFCVENMKLFWKRLNLQATLECTGISCSYYNQNLIAWEPVLEPWRNAALDLPILALTSASDLPCSSMTLPTYLKVFTSSRAPPSIPLVQIIRRLLNTWIKTQQFPEYDAIPVVNQQDLSFLTSQNTGSFILINETGTYLRYKLIKNHQLDSLFKPEVLIPDKLDNSTDDNSDKLAPDSRVCLPIKISSFAYNLSTNAQQINTNVDSIQLPSLSVQINGWKPIYPISLDRLGTYYRVIERLNNAEPVSFYFILMYILVNFVFM</sequence>
<accession>A0A183NTG7</accession>